<gene>
    <name evidence="2" type="ORF">OSIN01602_LOCUS18895</name>
</gene>
<dbReference type="PANTHER" id="PTHR13271">
    <property type="entry name" value="UNCHARACTERIZED PUTATIVE METHYLTRANSFERASE"/>
    <property type="match status" value="1"/>
</dbReference>
<dbReference type="EMBL" id="HBGO01032784">
    <property type="protein sequence ID" value="CAD9357362.1"/>
    <property type="molecule type" value="Transcribed_RNA"/>
</dbReference>
<feature type="signal peptide" evidence="1">
    <location>
        <begin position="1"/>
        <end position="22"/>
    </location>
</feature>
<dbReference type="PANTHER" id="PTHR13271:SF137">
    <property type="entry name" value="SET DOMAIN-CONTAINING PROTEIN"/>
    <property type="match status" value="1"/>
</dbReference>
<dbReference type="AlphaFoldDB" id="A0A7S2A427"/>
<feature type="chain" id="PRO_5030615114" description="SET domain-containing protein" evidence="1">
    <location>
        <begin position="23"/>
        <end position="431"/>
    </location>
</feature>
<dbReference type="CDD" id="cd10527">
    <property type="entry name" value="SET_LSMT"/>
    <property type="match status" value="1"/>
</dbReference>
<proteinExistence type="predicted"/>
<dbReference type="InterPro" id="IPR046341">
    <property type="entry name" value="SET_dom_sf"/>
</dbReference>
<keyword evidence="1" id="KW-0732">Signal</keyword>
<organism evidence="2">
    <name type="scientific">Trieres chinensis</name>
    <name type="common">Marine centric diatom</name>
    <name type="synonym">Odontella sinensis</name>
    <dbReference type="NCBI Taxonomy" id="1514140"/>
    <lineage>
        <taxon>Eukaryota</taxon>
        <taxon>Sar</taxon>
        <taxon>Stramenopiles</taxon>
        <taxon>Ochrophyta</taxon>
        <taxon>Bacillariophyta</taxon>
        <taxon>Mediophyceae</taxon>
        <taxon>Biddulphiophycidae</taxon>
        <taxon>Eupodiscales</taxon>
        <taxon>Parodontellaceae</taxon>
        <taxon>Trieres</taxon>
    </lineage>
</organism>
<evidence type="ECO:0000256" key="1">
    <source>
        <dbReference type="SAM" id="SignalP"/>
    </source>
</evidence>
<accession>A0A7S2A427</accession>
<dbReference type="GO" id="GO:0016279">
    <property type="term" value="F:protein-lysine N-methyltransferase activity"/>
    <property type="evidence" value="ECO:0007669"/>
    <property type="project" value="TreeGrafter"/>
</dbReference>
<evidence type="ECO:0008006" key="3">
    <source>
        <dbReference type="Google" id="ProtNLM"/>
    </source>
</evidence>
<evidence type="ECO:0000313" key="2">
    <source>
        <dbReference type="EMBL" id="CAD9357362.1"/>
    </source>
</evidence>
<sequence length="431" mass="48111">MKLGLVFAGGVPLLLLPGSASAFSFQSPPSAGSGTIDISENVQRDVFGMEDWATQYGVQKSEGLELTSYDGEDWCAVTQTDVPAGECVLFVPSDIVFTASKAAEEFGDYLQEAEYQLATGDSAEKLPLFRIYVKILAEYEKGQDSPWYPWLNSMPRFYTNGAAMTYACYDTLPPYAGWLAMNERIYSVNFQKAAKMVPFLSEGVRNNVNILKWAYCVATTRAMELNGEKVLAPMADMFNHGTETEVEMYLDEGGNVMVYSTCDVPAGSPLRMSLGDPWNPTPIFARYGFMDTSSPAAFCKVFHLKSEMEELGYDFSSLLFYKDTGDISPEVYDVFLYSFLKQTDPGAQEVFYNAVLGGDEDTKAQYHDAYFPYTLEGMRKHVDSTIKELQTLSAKARSYDLKTHPRVPVILEHNDFVEATFQRVKANLDAM</sequence>
<name>A0A7S2A427_TRICV</name>
<protein>
    <recommendedName>
        <fullName evidence="3">SET domain-containing protein</fullName>
    </recommendedName>
</protein>
<reference evidence="2" key="1">
    <citation type="submission" date="2021-01" db="EMBL/GenBank/DDBJ databases">
        <authorList>
            <person name="Corre E."/>
            <person name="Pelletier E."/>
            <person name="Niang G."/>
            <person name="Scheremetjew M."/>
            <person name="Finn R."/>
            <person name="Kale V."/>
            <person name="Holt S."/>
            <person name="Cochrane G."/>
            <person name="Meng A."/>
            <person name="Brown T."/>
            <person name="Cohen L."/>
        </authorList>
    </citation>
    <scope>NUCLEOTIDE SEQUENCE</scope>
    <source>
        <strain evidence="2">Grunow 1884</strain>
    </source>
</reference>
<dbReference type="SUPFAM" id="SSF82199">
    <property type="entry name" value="SET domain"/>
    <property type="match status" value="1"/>
</dbReference>
<dbReference type="InterPro" id="IPR050600">
    <property type="entry name" value="SETD3_SETD6_MTase"/>
</dbReference>
<dbReference type="Gene3D" id="3.90.1410.10">
    <property type="entry name" value="set domain protein methyltransferase, domain 1"/>
    <property type="match status" value="1"/>
</dbReference>